<protein>
    <submittedName>
        <fullName evidence="1">Uncharacterized protein</fullName>
    </submittedName>
</protein>
<evidence type="ECO:0000313" key="2">
    <source>
        <dbReference type="Proteomes" id="UP001476798"/>
    </source>
</evidence>
<proteinExistence type="predicted"/>
<comment type="caution">
    <text evidence="1">The sequence shown here is derived from an EMBL/GenBank/DDBJ whole genome shotgun (WGS) entry which is preliminary data.</text>
</comment>
<evidence type="ECO:0000313" key="1">
    <source>
        <dbReference type="EMBL" id="MEQ2170092.1"/>
    </source>
</evidence>
<dbReference type="Proteomes" id="UP001476798">
    <property type="component" value="Unassembled WGS sequence"/>
</dbReference>
<organism evidence="1 2">
    <name type="scientific">Goodea atripinnis</name>
    <dbReference type="NCBI Taxonomy" id="208336"/>
    <lineage>
        <taxon>Eukaryota</taxon>
        <taxon>Metazoa</taxon>
        <taxon>Chordata</taxon>
        <taxon>Craniata</taxon>
        <taxon>Vertebrata</taxon>
        <taxon>Euteleostomi</taxon>
        <taxon>Actinopterygii</taxon>
        <taxon>Neopterygii</taxon>
        <taxon>Teleostei</taxon>
        <taxon>Neoteleostei</taxon>
        <taxon>Acanthomorphata</taxon>
        <taxon>Ovalentaria</taxon>
        <taxon>Atherinomorphae</taxon>
        <taxon>Cyprinodontiformes</taxon>
        <taxon>Goodeidae</taxon>
        <taxon>Goodea</taxon>
    </lineage>
</organism>
<dbReference type="EMBL" id="JAHRIO010035568">
    <property type="protein sequence ID" value="MEQ2170092.1"/>
    <property type="molecule type" value="Genomic_DNA"/>
</dbReference>
<keyword evidence="2" id="KW-1185">Reference proteome</keyword>
<reference evidence="1 2" key="1">
    <citation type="submission" date="2021-06" db="EMBL/GenBank/DDBJ databases">
        <authorList>
            <person name="Palmer J.M."/>
        </authorList>
    </citation>
    <scope>NUCLEOTIDE SEQUENCE [LARGE SCALE GENOMIC DNA]</scope>
    <source>
        <strain evidence="1 2">GA_2019</strain>
        <tissue evidence="1">Muscle</tissue>
    </source>
</reference>
<accession>A0ABV0NFE4</accession>
<gene>
    <name evidence="1" type="ORF">GOODEAATRI_031772</name>
</gene>
<name>A0ABV0NFE4_9TELE</name>
<sequence length="167" mass="18818">MMAWRILMSRHGHTFGSQLHMHGPIHSKINMVDLCQSPNTSIGLHWNLDQQRPLGHFKSYISLIHHWINLKCSIHDHELMMDMLTQSIDDIILAPPINKQMSVASIWKVGFPQILNASHQMRTLHVRCVELNGSLVGHAQAAMPGSRGCCTGRVALRCEGLQCCLQL</sequence>